<reference evidence="3" key="1">
    <citation type="submission" date="2016-06" db="UniProtKB">
        <authorList>
            <consortium name="WormBaseParasite"/>
        </authorList>
    </citation>
    <scope>IDENTIFICATION</scope>
</reference>
<dbReference type="AlphaFoldDB" id="A0A183AU38"/>
<protein>
    <submittedName>
        <fullName evidence="3">RING-type domain-containing protein</fullName>
    </submittedName>
</protein>
<evidence type="ECO:0000313" key="3">
    <source>
        <dbReference type="WBParaSite" id="ECPE_0001050501-mRNA-1"/>
    </source>
</evidence>
<dbReference type="PANTHER" id="PTHR21393">
    <property type="entry name" value="MITOCHONDRIAL 28S RIBOSOMAL PROTEIN S27"/>
    <property type="match status" value="1"/>
</dbReference>
<dbReference type="Pfam" id="PF10037">
    <property type="entry name" value="MRP-S27"/>
    <property type="match status" value="1"/>
</dbReference>
<evidence type="ECO:0000256" key="2">
    <source>
        <dbReference type="SAM" id="MobiDB-lite"/>
    </source>
</evidence>
<dbReference type="PANTHER" id="PTHR21393:SF0">
    <property type="entry name" value="SMALL RIBOSOMAL SUBUNIT PROTEIN MS27"/>
    <property type="match status" value="1"/>
</dbReference>
<proteinExistence type="predicted"/>
<dbReference type="InterPro" id="IPR034913">
    <property type="entry name" value="mS27/PTCD2"/>
</dbReference>
<comment type="subcellular location">
    <subcellularLocation>
        <location evidence="1">Mitochondrion</location>
    </subcellularLocation>
</comment>
<feature type="region of interest" description="Disordered" evidence="2">
    <location>
        <begin position="455"/>
        <end position="474"/>
    </location>
</feature>
<sequence>LSSVTLNVVWPACRAVHRDVAAVTSKWLLGAAGDLGVVILQAINSNRVVSPLDYDIFVNKLHELDVVSTDFIENIIEKYTHTQSAIEVVDSSAHAIVRAYLDFQKYDNLLSLAKRRASTGVFLDPVAANMFANHLVKSEDWSSVIDVMWELCLQNYFYEKVVSPLPLAFTLLAGVKFVRDLPQEQTLTVENDDSEEVEYVFVPYVRNPHYDNFFDIERVRLKLGVLWLQIRDVITNRPNSLTGTPGIQHQTLEAMRSHLTTGLLLFGLSLTEQMDALKAELSQISSAEQLEKKQLSTNVLETLLHITESALTREDTETIERGRPVQPRKSDVASAVAQIQQLIELSKPLSEDFLTKCDRFAREGILTNEACVAHETMLVRDLYTRFANERATRWSEREETNRKQDILRHARQTLRQLIDEEERLNYFRDYEEISLKAWLAPRTRKEQRWSKMKDWRADMARQKEKQQRDRDAQM</sequence>
<organism evidence="3">
    <name type="scientific">Echinostoma caproni</name>
    <dbReference type="NCBI Taxonomy" id="27848"/>
    <lineage>
        <taxon>Eukaryota</taxon>
        <taxon>Metazoa</taxon>
        <taxon>Spiralia</taxon>
        <taxon>Lophotrochozoa</taxon>
        <taxon>Platyhelminthes</taxon>
        <taxon>Trematoda</taxon>
        <taxon>Digenea</taxon>
        <taxon>Plagiorchiida</taxon>
        <taxon>Echinostomata</taxon>
        <taxon>Echinostomatoidea</taxon>
        <taxon>Echinostomatidae</taxon>
        <taxon>Echinostoma</taxon>
    </lineage>
</organism>
<dbReference type="WBParaSite" id="ECPE_0001050501-mRNA-1">
    <property type="protein sequence ID" value="ECPE_0001050501-mRNA-1"/>
    <property type="gene ID" value="ECPE_0001050501"/>
</dbReference>
<dbReference type="InterPro" id="IPR019266">
    <property type="entry name" value="Ribosomal_mS27"/>
</dbReference>
<evidence type="ECO:0000256" key="1">
    <source>
        <dbReference type="ARBA" id="ARBA00004173"/>
    </source>
</evidence>
<accession>A0A183AU38</accession>
<name>A0A183AU38_9TREM</name>
<dbReference type="GO" id="GO:0005739">
    <property type="term" value="C:mitochondrion"/>
    <property type="evidence" value="ECO:0007669"/>
    <property type="project" value="UniProtKB-SubCell"/>
</dbReference>